<gene>
    <name evidence="1" type="primary">bst1</name>
    <name evidence="1" type="ORF">SNAT2548_LOCUS4321</name>
</gene>
<dbReference type="EMBL" id="CAJNDS010000266">
    <property type="protein sequence ID" value="CAE7035630.1"/>
    <property type="molecule type" value="Genomic_DNA"/>
</dbReference>
<proteinExistence type="predicted"/>
<protein>
    <submittedName>
        <fullName evidence="1">Bst1 protein</fullName>
    </submittedName>
</protein>
<keyword evidence="2" id="KW-1185">Reference proteome</keyword>
<comment type="caution">
    <text evidence="1">The sequence shown here is derived from an EMBL/GenBank/DDBJ whole genome shotgun (WGS) entry which is preliminary data.</text>
</comment>
<reference evidence="1" key="1">
    <citation type="submission" date="2021-02" db="EMBL/GenBank/DDBJ databases">
        <authorList>
            <person name="Dougan E. K."/>
            <person name="Rhodes N."/>
            <person name="Thang M."/>
            <person name="Chan C."/>
        </authorList>
    </citation>
    <scope>NUCLEOTIDE SEQUENCE</scope>
</reference>
<organism evidence="1 2">
    <name type="scientific">Symbiodinium natans</name>
    <dbReference type="NCBI Taxonomy" id="878477"/>
    <lineage>
        <taxon>Eukaryota</taxon>
        <taxon>Sar</taxon>
        <taxon>Alveolata</taxon>
        <taxon>Dinophyceae</taxon>
        <taxon>Suessiales</taxon>
        <taxon>Symbiodiniaceae</taxon>
        <taxon>Symbiodinium</taxon>
    </lineage>
</organism>
<dbReference type="AlphaFoldDB" id="A0A812IJQ9"/>
<accession>A0A812IJQ9</accession>
<evidence type="ECO:0000313" key="2">
    <source>
        <dbReference type="Proteomes" id="UP000604046"/>
    </source>
</evidence>
<dbReference type="OrthoDB" id="445947at2759"/>
<dbReference type="Proteomes" id="UP000604046">
    <property type="component" value="Unassembled WGS sequence"/>
</dbReference>
<name>A0A812IJQ9_9DINO</name>
<evidence type="ECO:0000313" key="1">
    <source>
        <dbReference type="EMBL" id="CAE7035630.1"/>
    </source>
</evidence>
<sequence length="160" mass="17711">MAAPPSFPSSPSSSFSSLSDQDLDIWLGPSTTLPGKLGSRDDTLSRMSRDDILSLANCRSTKRCVRLSDFMRLNSLPAKDGQQLQLSFGSALHVGDGTNVLCKVCSFHKPPLRICKKGAFCDFCHLHDGRRNGRRRSLRDETGRMTWADTEVQVLQGIRL</sequence>